<protein>
    <submittedName>
        <fullName evidence="1">Uncharacterized protein</fullName>
    </submittedName>
</protein>
<accession>A0ACC2N442</accession>
<evidence type="ECO:0000313" key="2">
    <source>
        <dbReference type="Proteomes" id="UP001239111"/>
    </source>
</evidence>
<name>A0ACC2N442_9HYME</name>
<organism evidence="1 2">
    <name type="scientific">Eretmocerus hayati</name>
    <dbReference type="NCBI Taxonomy" id="131215"/>
    <lineage>
        <taxon>Eukaryota</taxon>
        <taxon>Metazoa</taxon>
        <taxon>Ecdysozoa</taxon>
        <taxon>Arthropoda</taxon>
        <taxon>Hexapoda</taxon>
        <taxon>Insecta</taxon>
        <taxon>Pterygota</taxon>
        <taxon>Neoptera</taxon>
        <taxon>Endopterygota</taxon>
        <taxon>Hymenoptera</taxon>
        <taxon>Apocrita</taxon>
        <taxon>Proctotrupomorpha</taxon>
        <taxon>Chalcidoidea</taxon>
        <taxon>Aphelinidae</taxon>
        <taxon>Aphelininae</taxon>
        <taxon>Eretmocerus</taxon>
    </lineage>
</organism>
<gene>
    <name evidence="1" type="ORF">QAD02_007303</name>
</gene>
<evidence type="ECO:0000313" key="1">
    <source>
        <dbReference type="EMBL" id="KAJ8665641.1"/>
    </source>
</evidence>
<dbReference type="EMBL" id="CM056744">
    <property type="protein sequence ID" value="KAJ8665641.1"/>
    <property type="molecule type" value="Genomic_DNA"/>
</dbReference>
<reference evidence="1" key="1">
    <citation type="submission" date="2023-04" db="EMBL/GenBank/DDBJ databases">
        <title>A chromosome-level genome assembly of the parasitoid wasp Eretmocerus hayati.</title>
        <authorList>
            <person name="Zhong Y."/>
            <person name="Liu S."/>
            <person name="Liu Y."/>
        </authorList>
    </citation>
    <scope>NUCLEOTIDE SEQUENCE</scope>
    <source>
        <strain evidence="1">ZJU_SS_LIU_2023</strain>
    </source>
</reference>
<dbReference type="Proteomes" id="UP001239111">
    <property type="component" value="Chromosome 4"/>
</dbReference>
<proteinExistence type="predicted"/>
<comment type="caution">
    <text evidence="1">The sequence shown here is derived from an EMBL/GenBank/DDBJ whole genome shotgun (WGS) entry which is preliminary data.</text>
</comment>
<sequence length="213" mass="24419">MLLARTSSVERRNQYQVLHHRRDGWKWRTKCSIETLSRSLANSVLGRVLQYNRSIDNNSHLLQFYSKNTGQKLSLQHQAIPYSGDRSYPTSFLGFCKETSTAGYCDYISKITAQQSSPMSWFELKYGRITASIIYEAAVCKTTGGSLVQKVLSMNYYDNRAMESGRRLECQVRSEVQKILMRHWNGGRITTSGLILRRNFPALSASQDGLQLW</sequence>
<keyword evidence="2" id="KW-1185">Reference proteome</keyword>